<dbReference type="AlphaFoldDB" id="A0A497XZC4"/>
<dbReference type="EMBL" id="SOPX01000004">
    <property type="protein sequence ID" value="TFB29302.1"/>
    <property type="molecule type" value="Genomic_DNA"/>
</dbReference>
<feature type="transmembrane region" description="Helical" evidence="1">
    <location>
        <begin position="31"/>
        <end position="49"/>
    </location>
</feature>
<keyword evidence="1" id="KW-0812">Transmembrane</keyword>
<dbReference type="Proteomes" id="UP000297429">
    <property type="component" value="Unassembled WGS sequence"/>
</dbReference>
<dbReference type="OrthoDB" id="10015441at2"/>
<evidence type="ECO:0000256" key="1">
    <source>
        <dbReference type="SAM" id="Phobius"/>
    </source>
</evidence>
<comment type="caution">
    <text evidence="2">The sequence shown here is derived from an EMBL/GenBank/DDBJ whole genome shotgun (WGS) entry which is preliminary data.</text>
</comment>
<evidence type="ECO:0008006" key="6">
    <source>
        <dbReference type="Google" id="ProtNLM"/>
    </source>
</evidence>
<protein>
    <recommendedName>
        <fullName evidence="6">DUF4231 domain-containing protein</fullName>
    </recommendedName>
</protein>
<sequence>MDQKSENFNDLVKYLEKETKQHQSACRVKNVLAQLLFLITIIFSALGLVNTGTNWFNLKEMSAIAAMPGIILIFSNTFKFEARSKWNKLKQRKLEGLLSKLKFENATVAEISKEMREELEKLDEMRVQLEKPIAK</sequence>
<evidence type="ECO:0000313" key="5">
    <source>
        <dbReference type="Proteomes" id="UP000297429"/>
    </source>
</evidence>
<dbReference type="RefSeq" id="WP_121287088.1">
    <property type="nucleotide sequence ID" value="NZ_RCCK01000014.1"/>
</dbReference>
<evidence type="ECO:0000313" key="2">
    <source>
        <dbReference type="EMBL" id="RLJ72865.1"/>
    </source>
</evidence>
<evidence type="ECO:0000313" key="3">
    <source>
        <dbReference type="EMBL" id="TFB29302.1"/>
    </source>
</evidence>
<reference evidence="3 5" key="2">
    <citation type="submission" date="2019-03" db="EMBL/GenBank/DDBJ databases">
        <authorList>
            <person name="He R.-H."/>
        </authorList>
    </citation>
    <scope>NUCLEOTIDE SEQUENCE [LARGE SCALE GENOMIC DNA]</scope>
    <source>
        <strain evidence="3 5">DSM 19624</strain>
    </source>
</reference>
<reference evidence="2 4" key="1">
    <citation type="submission" date="2018-10" db="EMBL/GenBank/DDBJ databases">
        <title>Genomic Encyclopedia of Archaeal and Bacterial Type Strains, Phase II (KMG-II): from individual species to whole genera.</title>
        <authorList>
            <person name="Goeker M."/>
        </authorList>
    </citation>
    <scope>NUCLEOTIDE SEQUENCE [LARGE SCALE GENOMIC DNA]</scope>
    <source>
        <strain evidence="2 4">DSM 19624</strain>
    </source>
</reference>
<proteinExistence type="predicted"/>
<accession>A0A497XZC4</accession>
<dbReference type="Proteomes" id="UP000273898">
    <property type="component" value="Unassembled WGS sequence"/>
</dbReference>
<organism evidence="2 4">
    <name type="scientific">Pedobacter alluvionis</name>
    <dbReference type="NCBI Taxonomy" id="475253"/>
    <lineage>
        <taxon>Bacteria</taxon>
        <taxon>Pseudomonadati</taxon>
        <taxon>Bacteroidota</taxon>
        <taxon>Sphingobacteriia</taxon>
        <taxon>Sphingobacteriales</taxon>
        <taxon>Sphingobacteriaceae</taxon>
        <taxon>Pedobacter</taxon>
    </lineage>
</organism>
<dbReference type="EMBL" id="RCCK01000014">
    <property type="protein sequence ID" value="RLJ72865.1"/>
    <property type="molecule type" value="Genomic_DNA"/>
</dbReference>
<keyword evidence="1" id="KW-0472">Membrane</keyword>
<name>A0A497XZC4_9SPHI</name>
<keyword evidence="1" id="KW-1133">Transmembrane helix</keyword>
<gene>
    <name evidence="2" type="ORF">BCL90_4514</name>
    <name evidence="3" type="ORF">E3V97_19845</name>
</gene>
<evidence type="ECO:0000313" key="4">
    <source>
        <dbReference type="Proteomes" id="UP000273898"/>
    </source>
</evidence>
<feature type="transmembrane region" description="Helical" evidence="1">
    <location>
        <begin position="61"/>
        <end position="80"/>
    </location>
</feature>
<keyword evidence="5" id="KW-1185">Reference proteome</keyword>